<accession>A0A166GI81</accession>
<evidence type="ECO:0000313" key="2">
    <source>
        <dbReference type="EMBL" id="KZP17863.1"/>
    </source>
</evidence>
<sequence length="216" mass="24819">MTAPPKVSSHQRLQVDIIHAHDMLKLGLDNILIHLQNPPLQDLHNFLGYCDTWAKLLDGHHDSEEIVMFPFLGQKMDMTPEIDAHKVIHGGLEQFIASIAVARENAAMFDAAKMTVIISALRDPLYKHLDEEIERLDPDNTKVFESKAVDEMTTALVKFAVSHDNPFLSIPFVLTHTPPNLKEAWPEVPWILKNIIAPYILHWRYRGYWKYSPYGY</sequence>
<keyword evidence="3" id="KW-1185">Reference proteome</keyword>
<dbReference type="Gene3D" id="1.20.120.520">
    <property type="entry name" value="nmb1532 protein domain like"/>
    <property type="match status" value="1"/>
</dbReference>
<dbReference type="InterPro" id="IPR012312">
    <property type="entry name" value="Hemerythrin-like"/>
</dbReference>
<dbReference type="PANTHER" id="PTHR38048">
    <property type="entry name" value="EXPRESSED PROTEIN"/>
    <property type="match status" value="1"/>
</dbReference>
<reference evidence="2 3" key="1">
    <citation type="journal article" date="2016" name="Mol. Biol. Evol.">
        <title>Comparative Genomics of Early-Diverging Mushroom-Forming Fungi Provides Insights into the Origins of Lignocellulose Decay Capabilities.</title>
        <authorList>
            <person name="Nagy L.G."/>
            <person name="Riley R."/>
            <person name="Tritt A."/>
            <person name="Adam C."/>
            <person name="Daum C."/>
            <person name="Floudas D."/>
            <person name="Sun H."/>
            <person name="Yadav J.S."/>
            <person name="Pangilinan J."/>
            <person name="Larsson K.H."/>
            <person name="Matsuura K."/>
            <person name="Barry K."/>
            <person name="Labutti K."/>
            <person name="Kuo R."/>
            <person name="Ohm R.A."/>
            <person name="Bhattacharya S.S."/>
            <person name="Shirouzu T."/>
            <person name="Yoshinaga Y."/>
            <person name="Martin F.M."/>
            <person name="Grigoriev I.V."/>
            <person name="Hibbett D.S."/>
        </authorList>
    </citation>
    <scope>NUCLEOTIDE SEQUENCE [LARGE SCALE GENOMIC DNA]</scope>
    <source>
        <strain evidence="2 3">CBS 109695</strain>
    </source>
</reference>
<dbReference type="EMBL" id="KV417578">
    <property type="protein sequence ID" value="KZP17863.1"/>
    <property type="molecule type" value="Genomic_DNA"/>
</dbReference>
<proteinExistence type="predicted"/>
<feature type="domain" description="Hemerythrin-like" evidence="1">
    <location>
        <begin position="19"/>
        <end position="135"/>
    </location>
</feature>
<protein>
    <recommendedName>
        <fullName evidence="1">Hemerythrin-like domain-containing protein</fullName>
    </recommendedName>
</protein>
<name>A0A166GI81_9AGAM</name>
<dbReference type="STRING" id="436010.A0A166GI81"/>
<evidence type="ECO:0000259" key="1">
    <source>
        <dbReference type="Pfam" id="PF01814"/>
    </source>
</evidence>
<organism evidence="2 3">
    <name type="scientific">Athelia psychrophila</name>
    <dbReference type="NCBI Taxonomy" id="1759441"/>
    <lineage>
        <taxon>Eukaryota</taxon>
        <taxon>Fungi</taxon>
        <taxon>Dikarya</taxon>
        <taxon>Basidiomycota</taxon>
        <taxon>Agaricomycotina</taxon>
        <taxon>Agaricomycetes</taxon>
        <taxon>Agaricomycetidae</taxon>
        <taxon>Atheliales</taxon>
        <taxon>Atheliaceae</taxon>
        <taxon>Athelia</taxon>
    </lineage>
</organism>
<gene>
    <name evidence="2" type="ORF">FIBSPDRAFT_893935</name>
</gene>
<dbReference type="InterPro" id="IPR053206">
    <property type="entry name" value="Dimeric_xanthone_biosynth"/>
</dbReference>
<evidence type="ECO:0000313" key="3">
    <source>
        <dbReference type="Proteomes" id="UP000076532"/>
    </source>
</evidence>
<dbReference type="Proteomes" id="UP000076532">
    <property type="component" value="Unassembled WGS sequence"/>
</dbReference>
<dbReference type="PANTHER" id="PTHR38048:SF2">
    <property type="entry name" value="HEMERYTHRIN-LIKE DOMAIN-CONTAINING PROTEIN"/>
    <property type="match status" value="1"/>
</dbReference>
<dbReference type="CDD" id="cd12108">
    <property type="entry name" value="Hr-like"/>
    <property type="match status" value="1"/>
</dbReference>
<dbReference type="AlphaFoldDB" id="A0A166GI81"/>
<dbReference type="Pfam" id="PF01814">
    <property type="entry name" value="Hemerythrin"/>
    <property type="match status" value="1"/>
</dbReference>
<dbReference type="OrthoDB" id="58416at2759"/>